<accession>A0A813GJP4</accession>
<proteinExistence type="predicted"/>
<comment type="caution">
    <text evidence="1">The sequence shown here is derived from an EMBL/GenBank/DDBJ whole genome shotgun (WGS) entry which is preliminary data.</text>
</comment>
<reference evidence="1" key="1">
    <citation type="submission" date="2021-02" db="EMBL/GenBank/DDBJ databases">
        <authorList>
            <person name="Dougan E. K."/>
            <person name="Rhodes N."/>
            <person name="Thang M."/>
            <person name="Chan C."/>
        </authorList>
    </citation>
    <scope>NUCLEOTIDE SEQUENCE</scope>
</reference>
<protein>
    <submittedName>
        <fullName evidence="1">Uncharacterized protein</fullName>
    </submittedName>
</protein>
<dbReference type="Proteomes" id="UP000654075">
    <property type="component" value="Unassembled WGS sequence"/>
</dbReference>
<gene>
    <name evidence="1" type="ORF">PGLA1383_LOCUS40244</name>
</gene>
<name>A0A813GJP4_POLGL</name>
<evidence type="ECO:0000313" key="2">
    <source>
        <dbReference type="Proteomes" id="UP000654075"/>
    </source>
</evidence>
<organism evidence="1 2">
    <name type="scientific">Polarella glacialis</name>
    <name type="common">Dinoflagellate</name>
    <dbReference type="NCBI Taxonomy" id="89957"/>
    <lineage>
        <taxon>Eukaryota</taxon>
        <taxon>Sar</taxon>
        <taxon>Alveolata</taxon>
        <taxon>Dinophyceae</taxon>
        <taxon>Suessiales</taxon>
        <taxon>Suessiaceae</taxon>
        <taxon>Polarella</taxon>
    </lineage>
</organism>
<evidence type="ECO:0000313" key="1">
    <source>
        <dbReference type="EMBL" id="CAE8622884.1"/>
    </source>
</evidence>
<sequence length="112" mass="12771">MTSSTSQALANMETRLQRIEDKINAPGIQANNVVSKPDFEMKISYDDADPKQTAAFTEKVEKFIQANGFGDCNMVVYEVNSERYEQVDPEPFKAHYPVTLMFFKKARVDLLQ</sequence>
<dbReference type="AlphaFoldDB" id="A0A813GJP4"/>
<keyword evidence="2" id="KW-1185">Reference proteome</keyword>
<dbReference type="EMBL" id="CAJNNV010028077">
    <property type="protein sequence ID" value="CAE8622884.1"/>
    <property type="molecule type" value="Genomic_DNA"/>
</dbReference>